<dbReference type="Proteomes" id="UP001140234">
    <property type="component" value="Unassembled WGS sequence"/>
</dbReference>
<name>A0ACC1JWS8_9FUNG</name>
<evidence type="ECO:0000313" key="2">
    <source>
        <dbReference type="Proteomes" id="UP001140234"/>
    </source>
</evidence>
<gene>
    <name evidence="1" type="primary">RAM2</name>
    <name evidence="1" type="ORF">IWQ57_003379</name>
</gene>
<accession>A0ACC1JWS8</accession>
<dbReference type="EMBL" id="JANBUJ010001084">
    <property type="protein sequence ID" value="KAJ2768800.1"/>
    <property type="molecule type" value="Genomic_DNA"/>
</dbReference>
<evidence type="ECO:0000313" key="1">
    <source>
        <dbReference type="EMBL" id="KAJ2768800.1"/>
    </source>
</evidence>
<protein>
    <submittedName>
        <fullName evidence="1">CAAX geranylgeranyltransferase alpha subunit</fullName>
        <ecNumber evidence="1">2.5.1.5</ecNumber>
    </submittedName>
</protein>
<proteinExistence type="predicted"/>
<sequence>MRIEGCEDAGGAVPLAQQDEWKDVTPLPQDDGENPICPIAYTDEYREAMDYLRAVMAQGEVSQRALALTTRVIETNPGHYTAWAYRKRLVEELAVDIGDELAWVSRISEMYPKNYQLWHHRESLVVRLLAPAEALRLTEDQRVAHPTIRRELQFLASAIDEESKNFHAWSYRQWLVAKYGLWAQEQAFVETMINQDVRNNSAWNQRYFVVVRGQDPSTVALDGALVQHEIAYAVENIKFAPNNESPWSYIIGLLLRHAPPALSAELLPRIAALAADDDYRLAMTTTPFYWSALVDIYEQQANAHPDRRAELLGQARAACDSLAAEHDLIRGNYWNYRKTTLI</sequence>
<reference evidence="1" key="1">
    <citation type="submission" date="2022-07" db="EMBL/GenBank/DDBJ databases">
        <title>Phylogenomic reconstructions and comparative analyses of Kickxellomycotina fungi.</title>
        <authorList>
            <person name="Reynolds N.K."/>
            <person name="Stajich J.E."/>
            <person name="Barry K."/>
            <person name="Grigoriev I.V."/>
            <person name="Crous P."/>
            <person name="Smith M.E."/>
        </authorList>
    </citation>
    <scope>NUCLEOTIDE SEQUENCE</scope>
    <source>
        <strain evidence="1">CBS 109366</strain>
    </source>
</reference>
<organism evidence="1 2">
    <name type="scientific">Coemansia nantahalensis</name>
    <dbReference type="NCBI Taxonomy" id="2789366"/>
    <lineage>
        <taxon>Eukaryota</taxon>
        <taxon>Fungi</taxon>
        <taxon>Fungi incertae sedis</taxon>
        <taxon>Zoopagomycota</taxon>
        <taxon>Kickxellomycotina</taxon>
        <taxon>Kickxellomycetes</taxon>
        <taxon>Kickxellales</taxon>
        <taxon>Kickxellaceae</taxon>
        <taxon>Coemansia</taxon>
    </lineage>
</organism>
<keyword evidence="1" id="KW-0808">Transferase</keyword>
<keyword evidence="2" id="KW-1185">Reference proteome</keyword>
<dbReference type="EC" id="2.5.1.5" evidence="1"/>
<comment type="caution">
    <text evidence="1">The sequence shown here is derived from an EMBL/GenBank/DDBJ whole genome shotgun (WGS) entry which is preliminary data.</text>
</comment>